<evidence type="ECO:0000313" key="6">
    <source>
        <dbReference type="Proteomes" id="UP000320762"/>
    </source>
</evidence>
<dbReference type="GO" id="GO:0006270">
    <property type="term" value="P:DNA replication initiation"/>
    <property type="evidence" value="ECO:0007669"/>
    <property type="project" value="InterPro"/>
</dbReference>
<dbReference type="PANTHER" id="PTHR13454:SF11">
    <property type="entry name" value="PROTEIN MCM10 HOMOLOG"/>
    <property type="match status" value="1"/>
</dbReference>
<dbReference type="InterPro" id="IPR040184">
    <property type="entry name" value="Mcm10"/>
</dbReference>
<feature type="coiled-coil region" evidence="2">
    <location>
        <begin position="1"/>
        <end position="28"/>
    </location>
</feature>
<dbReference type="AlphaFoldDB" id="A0A550CUN0"/>
<dbReference type="GO" id="GO:0003688">
    <property type="term" value="F:DNA replication origin binding"/>
    <property type="evidence" value="ECO:0007669"/>
    <property type="project" value="TreeGrafter"/>
</dbReference>
<dbReference type="GO" id="GO:0003697">
    <property type="term" value="F:single-stranded DNA binding"/>
    <property type="evidence" value="ECO:0007669"/>
    <property type="project" value="InterPro"/>
</dbReference>
<feature type="region of interest" description="Disordered" evidence="3">
    <location>
        <begin position="420"/>
        <end position="459"/>
    </location>
</feature>
<dbReference type="EMBL" id="VDMD01000002">
    <property type="protein sequence ID" value="TRM68495.1"/>
    <property type="molecule type" value="Genomic_DNA"/>
</dbReference>
<evidence type="ECO:0000256" key="2">
    <source>
        <dbReference type="SAM" id="Coils"/>
    </source>
</evidence>
<dbReference type="Pfam" id="PF09329">
    <property type="entry name" value="zf-primase"/>
    <property type="match status" value="1"/>
</dbReference>
<comment type="similarity">
    <text evidence="1">Belongs to the MCM10 family.</text>
</comment>
<keyword evidence="6" id="KW-1185">Reference proteome</keyword>
<keyword evidence="2" id="KW-0175">Coiled coil</keyword>
<dbReference type="STRING" id="97359.A0A550CUN0"/>
<evidence type="ECO:0000256" key="1">
    <source>
        <dbReference type="ARBA" id="ARBA00009679"/>
    </source>
</evidence>
<feature type="compositionally biased region" description="Basic and acidic residues" evidence="3">
    <location>
        <begin position="238"/>
        <end position="248"/>
    </location>
</feature>
<dbReference type="InterPro" id="IPR015408">
    <property type="entry name" value="Znf_Mcm10/DnaG"/>
</dbReference>
<dbReference type="Gene3D" id="2.40.50.140">
    <property type="entry name" value="Nucleic acid-binding proteins"/>
    <property type="match status" value="1"/>
</dbReference>
<dbReference type="GO" id="GO:0043596">
    <property type="term" value="C:nuclear replication fork"/>
    <property type="evidence" value="ECO:0007669"/>
    <property type="project" value="TreeGrafter"/>
</dbReference>
<feature type="compositionally biased region" description="Basic and acidic residues" evidence="3">
    <location>
        <begin position="38"/>
        <end position="51"/>
    </location>
</feature>
<feature type="compositionally biased region" description="Polar residues" evidence="3">
    <location>
        <begin position="587"/>
        <end position="604"/>
    </location>
</feature>
<proteinExistence type="inferred from homology"/>
<evidence type="ECO:0000259" key="4">
    <source>
        <dbReference type="Pfam" id="PF09329"/>
    </source>
</evidence>
<feature type="region of interest" description="Disordered" evidence="3">
    <location>
        <begin position="230"/>
        <end position="260"/>
    </location>
</feature>
<reference evidence="5 6" key="1">
    <citation type="journal article" date="2019" name="New Phytol.">
        <title>Comparative genomics reveals unique wood-decay strategies and fruiting body development in the Schizophyllaceae.</title>
        <authorList>
            <person name="Almasi E."/>
            <person name="Sahu N."/>
            <person name="Krizsan K."/>
            <person name="Balint B."/>
            <person name="Kovacs G.M."/>
            <person name="Kiss B."/>
            <person name="Cseklye J."/>
            <person name="Drula E."/>
            <person name="Henrissat B."/>
            <person name="Nagy I."/>
            <person name="Chovatia M."/>
            <person name="Adam C."/>
            <person name="LaButti K."/>
            <person name="Lipzen A."/>
            <person name="Riley R."/>
            <person name="Grigoriev I.V."/>
            <person name="Nagy L.G."/>
        </authorList>
    </citation>
    <scope>NUCLEOTIDE SEQUENCE [LARGE SCALE GENOMIC DNA]</scope>
    <source>
        <strain evidence="5 6">NL-1724</strain>
    </source>
</reference>
<sequence>MESTRTLRDAQQRKAEEIQAQIEALQVQLSTVQPEVIAEPRKAPKRKEPEARLLAPATPSPKKKRRVYEEEPLPAPQPSKPQAVQASASAAPGPSNLLSRLAGSGKKSGNDSSDRTRSTGFAERPPTPPTLNIPKRDERLAIVDEVSMGPSDHRAPFDDPAFEKLEPNSGIRLASRLLPHEDLQDHLRGRYYLSPSRLYSNVRLLPDKSSYDVPVEGDWVTIAVVAERGPVKQTHAPETIDRDDGEKQKRNKQPQPEAPRSKRFVSFTLVDFGARKASSSTGGTSVIRGDALLRLLLFEADACDTIKHDDGRKPTKIYRGGSRGAFEALSKVKEGDVIALLNPRVLKPFQRAGDKPHPISNVLAVTPENAESIAIIGRARDLGLCPVTKADGKQCLSWFDKRVSEVCDYHVQQAVQRSRASRPEFTASTNGMSNSAKHQQKHAYDPRRRWGLQPDPDAGGSTYVLQGHIVRNGGGTDMFVGERVGRDAQAKAARAMQAKADKDTLQALCKRDKEGMRDVVAAREAAERLREKERKERAKGKGKGKASEETKEEKPEVVQDKPRYSADMIKNLGFDPSIKPGQRRQNDTAMQSKLESLSTLQGSRKSVHLGPRQGQAKIRSGVVAPKKEDKLVDLSSSEDEDLEWDERKKDTWKDRLERKTTAHSDGDALMAAAA</sequence>
<feature type="compositionally biased region" description="Basic and acidic residues" evidence="3">
    <location>
        <begin position="545"/>
        <end position="564"/>
    </location>
</feature>
<organism evidence="5 6">
    <name type="scientific">Schizophyllum amplum</name>
    <dbReference type="NCBI Taxonomy" id="97359"/>
    <lineage>
        <taxon>Eukaryota</taxon>
        <taxon>Fungi</taxon>
        <taxon>Dikarya</taxon>
        <taxon>Basidiomycota</taxon>
        <taxon>Agaricomycotina</taxon>
        <taxon>Agaricomycetes</taxon>
        <taxon>Agaricomycetidae</taxon>
        <taxon>Agaricales</taxon>
        <taxon>Schizophyllaceae</taxon>
        <taxon>Schizophyllum</taxon>
    </lineage>
</organism>
<feature type="domain" description="Zinc finger Mcm10/DnaG-type" evidence="4">
    <location>
        <begin position="377"/>
        <end position="422"/>
    </location>
</feature>
<evidence type="ECO:0000313" key="5">
    <source>
        <dbReference type="EMBL" id="TRM68495.1"/>
    </source>
</evidence>
<name>A0A550CUN0_9AGAR</name>
<feature type="compositionally biased region" description="Basic and acidic residues" evidence="3">
    <location>
        <begin position="108"/>
        <end position="117"/>
    </location>
</feature>
<feature type="compositionally biased region" description="Low complexity" evidence="3">
    <location>
        <begin position="80"/>
        <end position="95"/>
    </location>
</feature>
<gene>
    <name evidence="5" type="ORF">BD626DRAFT_451037</name>
</gene>
<feature type="region of interest" description="Disordered" evidence="3">
    <location>
        <begin position="29"/>
        <end position="138"/>
    </location>
</feature>
<evidence type="ECO:0000256" key="3">
    <source>
        <dbReference type="SAM" id="MobiDB-lite"/>
    </source>
</evidence>
<dbReference type="OrthoDB" id="202825at2759"/>
<accession>A0A550CUN0</accession>
<dbReference type="PANTHER" id="PTHR13454">
    <property type="entry name" value="PROTEIN MCM10 HOMOLOG"/>
    <property type="match status" value="1"/>
</dbReference>
<protein>
    <recommendedName>
        <fullName evidence="4">Zinc finger Mcm10/DnaG-type domain-containing protein</fullName>
    </recommendedName>
</protein>
<dbReference type="InterPro" id="IPR012340">
    <property type="entry name" value="NA-bd_OB-fold"/>
</dbReference>
<dbReference type="Proteomes" id="UP000320762">
    <property type="component" value="Unassembled WGS sequence"/>
</dbReference>
<feature type="region of interest" description="Disordered" evidence="3">
    <location>
        <begin position="528"/>
        <end position="650"/>
    </location>
</feature>
<feature type="compositionally biased region" description="Polar residues" evidence="3">
    <location>
        <begin position="426"/>
        <end position="437"/>
    </location>
</feature>
<comment type="caution">
    <text evidence="5">The sequence shown here is derived from an EMBL/GenBank/DDBJ whole genome shotgun (WGS) entry which is preliminary data.</text>
</comment>